<evidence type="ECO:0000313" key="2">
    <source>
        <dbReference type="Proteomes" id="UP000187283"/>
    </source>
</evidence>
<comment type="caution">
    <text evidence="1">The sequence shown here is derived from an EMBL/GenBank/DDBJ whole genome shotgun (WGS) entry which is preliminary data.</text>
</comment>
<gene>
    <name evidence="1" type="ORF">AYI70_g1315</name>
</gene>
<keyword evidence="2" id="KW-1185">Reference proteome</keyword>
<dbReference type="OrthoDB" id="5688742at2759"/>
<reference evidence="1 2" key="1">
    <citation type="submission" date="2017-01" db="EMBL/GenBank/DDBJ databases">
        <authorList>
            <person name="Mah S.A."/>
            <person name="Swanson W.J."/>
            <person name="Moy G.W."/>
            <person name="Vacquier V.D."/>
        </authorList>
    </citation>
    <scope>NUCLEOTIDE SEQUENCE [LARGE SCALE GENOMIC DNA]</scope>
    <source>
        <strain evidence="1 2">GSMNP</strain>
    </source>
</reference>
<organism evidence="1 2">
    <name type="scientific">Smittium culicis</name>
    <dbReference type="NCBI Taxonomy" id="133412"/>
    <lineage>
        <taxon>Eukaryota</taxon>
        <taxon>Fungi</taxon>
        <taxon>Fungi incertae sedis</taxon>
        <taxon>Zoopagomycota</taxon>
        <taxon>Kickxellomycotina</taxon>
        <taxon>Harpellomycetes</taxon>
        <taxon>Harpellales</taxon>
        <taxon>Legeriomycetaceae</taxon>
        <taxon>Smittium</taxon>
    </lineage>
</organism>
<proteinExistence type="predicted"/>
<protein>
    <submittedName>
        <fullName evidence="1">Uncharacterized protein</fullName>
    </submittedName>
</protein>
<dbReference type="AlphaFoldDB" id="A0A1R1YD27"/>
<evidence type="ECO:0000313" key="1">
    <source>
        <dbReference type="EMBL" id="OMJ24821.1"/>
    </source>
</evidence>
<dbReference type="EMBL" id="LSSN01000272">
    <property type="protein sequence ID" value="OMJ24821.1"/>
    <property type="molecule type" value="Genomic_DNA"/>
</dbReference>
<name>A0A1R1YD27_9FUNG</name>
<sequence>MRNTLYTKRKFSLEKYLNKKLPNWSIDLGGDSNEENISSTKKSSLIRRLTGGKWRSKSTSNVKKSNSSIFPRRSKILSILKSDEDENIFSSEYKNKLEKIESDLKQRKKTIGSDNILISLDQIEKSRPECFDGGNIKAKNYQNIFHKDIQIKSEVTEKSYNDENNDILKPRIANSSSHLSMASIISSKFSDDGSSIFHINDLEFNGEPDKKFENLVPSKLLSTYVSNPNYENEKTKELNLFSKELPETAIYSIDKDDTVMQNNDLVRYQQIKRDSTSSSIILNTVKSAHSEKIDNLKSRIEDLKKDTEKNHIIYSDLNRELVGAKLSGSGWVYKTLIEHNYHFETATKAKRRSNNAYNTNDLPFPTLSNIYDYKFYQPLNSNDTKNSKSLSMLDEDFSEFSYKQRNERKNSM</sequence>
<accession>A0A1R1YD27</accession>
<dbReference type="Proteomes" id="UP000187283">
    <property type="component" value="Unassembled WGS sequence"/>
</dbReference>